<dbReference type="PROSITE" id="PS51767">
    <property type="entry name" value="PEPTIDASE_A1"/>
    <property type="match status" value="1"/>
</dbReference>
<dbReference type="Pfam" id="PF14543">
    <property type="entry name" value="TAXi_N"/>
    <property type="match status" value="1"/>
</dbReference>
<feature type="chain" id="PRO_5032309051" description="Peptidase A1 domain-containing protein" evidence="8">
    <location>
        <begin position="28"/>
        <end position="458"/>
    </location>
</feature>
<dbReference type="InterPro" id="IPR032799">
    <property type="entry name" value="TAXi_C"/>
</dbReference>
<dbReference type="GO" id="GO:0006508">
    <property type="term" value="P:proteolysis"/>
    <property type="evidence" value="ECO:0007669"/>
    <property type="project" value="UniProtKB-KW"/>
</dbReference>
<dbReference type="Pfam" id="PF14541">
    <property type="entry name" value="TAXi_C"/>
    <property type="match status" value="1"/>
</dbReference>
<keyword evidence="11" id="KW-1185">Reference proteome</keyword>
<dbReference type="EMBL" id="NMUH01002418">
    <property type="protein sequence ID" value="MQL99838.1"/>
    <property type="molecule type" value="Genomic_DNA"/>
</dbReference>
<dbReference type="FunFam" id="2.40.70.10:FF:000013">
    <property type="entry name" value="Aspartyl protease AED1"/>
    <property type="match status" value="1"/>
</dbReference>
<evidence type="ECO:0000313" key="11">
    <source>
        <dbReference type="Proteomes" id="UP000652761"/>
    </source>
</evidence>
<dbReference type="OrthoDB" id="2747330at2759"/>
<dbReference type="InterPro" id="IPR033873">
    <property type="entry name" value="CND41-like"/>
</dbReference>
<keyword evidence="3 8" id="KW-0732">Signal</keyword>
<feature type="signal peptide" evidence="8">
    <location>
        <begin position="1"/>
        <end position="27"/>
    </location>
</feature>
<name>A0A843VSZ6_COLES</name>
<feature type="active site" evidence="7">
    <location>
        <position position="337"/>
    </location>
</feature>
<dbReference type="SUPFAM" id="SSF50630">
    <property type="entry name" value="Acid proteases"/>
    <property type="match status" value="1"/>
</dbReference>
<dbReference type="PANTHER" id="PTHR13683:SF750">
    <property type="entry name" value="ASPARTYL PROTEASE AED1"/>
    <property type="match status" value="1"/>
</dbReference>
<feature type="active site" evidence="7">
    <location>
        <position position="140"/>
    </location>
</feature>
<evidence type="ECO:0000256" key="1">
    <source>
        <dbReference type="ARBA" id="ARBA00007447"/>
    </source>
</evidence>
<keyword evidence="2" id="KW-0645">Protease</keyword>
<dbReference type="PANTHER" id="PTHR13683">
    <property type="entry name" value="ASPARTYL PROTEASES"/>
    <property type="match status" value="1"/>
</dbReference>
<evidence type="ECO:0000256" key="5">
    <source>
        <dbReference type="ARBA" id="ARBA00022801"/>
    </source>
</evidence>
<evidence type="ECO:0000256" key="8">
    <source>
        <dbReference type="SAM" id="SignalP"/>
    </source>
</evidence>
<dbReference type="Gene3D" id="2.40.70.10">
    <property type="entry name" value="Acid Proteases"/>
    <property type="match status" value="2"/>
</dbReference>
<evidence type="ECO:0000313" key="10">
    <source>
        <dbReference type="EMBL" id="MQL99838.1"/>
    </source>
</evidence>
<sequence length="458" mass="49015">MAILLSRSIILSLLLSSVLYAIQVVHGDEHFQDVAVDSLKTAAVCSAPKGHGPNTLKIIHRHGPCSTLGGIKPDHHQALAQDSLRVASLQSRASGRPNATLQLTTEASLPLQRGTYLGTGNYVVTFGLGTPTRSQTVVMDTGSDVCWVQCRPCLRSCYRQQEPVFNPSTSSTYRKIPCASATCKKQVYGGSCSGRYCAYSVHYGDNSSTAGFLSADKLTVTPTNVFPSFVFGCGQNNQGLFGRAAGLFGLARSPYSLVSQTASRFGNAFSYCLPQSNSGIGQLRLGRSSARSALYTPMLTNRLAPVFYFLDLIGISVGGVRLAVPPTVFRAGGTIIDSGTVITRLPPAAYAALRLAFRSGMSQYPLAQPVSLLDTCYDFTSYSNVQHPLVTLHFRGVDLKLRSAGVFYFLDISRVCLAFAGNTDPRDVGIIGNTQQRTLEVIYDVGAQRIGFAAGTCG</sequence>
<dbReference type="InterPro" id="IPR021109">
    <property type="entry name" value="Peptidase_aspartic_dom_sf"/>
</dbReference>
<evidence type="ECO:0000256" key="2">
    <source>
        <dbReference type="ARBA" id="ARBA00022670"/>
    </source>
</evidence>
<reference evidence="10" key="1">
    <citation type="submission" date="2017-07" db="EMBL/GenBank/DDBJ databases">
        <title>Taro Niue Genome Assembly and Annotation.</title>
        <authorList>
            <person name="Atibalentja N."/>
            <person name="Keating K."/>
            <person name="Fields C.J."/>
        </authorList>
    </citation>
    <scope>NUCLEOTIDE SEQUENCE</scope>
    <source>
        <strain evidence="10">Niue_2</strain>
        <tissue evidence="10">Leaf</tissue>
    </source>
</reference>
<feature type="domain" description="Peptidase A1" evidence="9">
    <location>
        <begin position="122"/>
        <end position="453"/>
    </location>
</feature>
<proteinExistence type="inferred from homology"/>
<dbReference type="InterPro" id="IPR032861">
    <property type="entry name" value="TAXi_N"/>
</dbReference>
<gene>
    <name evidence="10" type="ORF">Taro_032570</name>
</gene>
<comment type="caution">
    <text evidence="10">The sequence shown here is derived from an EMBL/GenBank/DDBJ whole genome shotgun (WGS) entry which is preliminary data.</text>
</comment>
<dbReference type="InterPro" id="IPR033121">
    <property type="entry name" value="PEPTIDASE_A1"/>
</dbReference>
<dbReference type="AlphaFoldDB" id="A0A843VSZ6"/>
<evidence type="ECO:0000259" key="9">
    <source>
        <dbReference type="PROSITE" id="PS51767"/>
    </source>
</evidence>
<accession>A0A843VSZ6</accession>
<organism evidence="10 11">
    <name type="scientific">Colocasia esculenta</name>
    <name type="common">Wild taro</name>
    <name type="synonym">Arum esculentum</name>
    <dbReference type="NCBI Taxonomy" id="4460"/>
    <lineage>
        <taxon>Eukaryota</taxon>
        <taxon>Viridiplantae</taxon>
        <taxon>Streptophyta</taxon>
        <taxon>Embryophyta</taxon>
        <taxon>Tracheophyta</taxon>
        <taxon>Spermatophyta</taxon>
        <taxon>Magnoliopsida</taxon>
        <taxon>Liliopsida</taxon>
        <taxon>Araceae</taxon>
        <taxon>Aroideae</taxon>
        <taxon>Colocasieae</taxon>
        <taxon>Colocasia</taxon>
    </lineage>
</organism>
<dbReference type="GO" id="GO:0004190">
    <property type="term" value="F:aspartic-type endopeptidase activity"/>
    <property type="evidence" value="ECO:0007669"/>
    <property type="project" value="UniProtKB-KW"/>
</dbReference>
<dbReference type="FunFam" id="2.40.70.10:FF:000021">
    <property type="entry name" value="Aspartyl protease AED1"/>
    <property type="match status" value="1"/>
</dbReference>
<evidence type="ECO:0000256" key="6">
    <source>
        <dbReference type="ARBA" id="ARBA00023157"/>
    </source>
</evidence>
<dbReference type="InterPro" id="IPR001461">
    <property type="entry name" value="Aspartic_peptidase_A1"/>
</dbReference>
<dbReference type="PRINTS" id="PR00792">
    <property type="entry name" value="PEPSIN"/>
</dbReference>
<evidence type="ECO:0000256" key="7">
    <source>
        <dbReference type="PIRSR" id="PIRSR601461-1"/>
    </source>
</evidence>
<keyword evidence="5" id="KW-0378">Hydrolase</keyword>
<evidence type="ECO:0000256" key="4">
    <source>
        <dbReference type="ARBA" id="ARBA00022750"/>
    </source>
</evidence>
<keyword evidence="4" id="KW-0064">Aspartyl protease</keyword>
<keyword evidence="6" id="KW-1015">Disulfide bond</keyword>
<comment type="similarity">
    <text evidence="1">Belongs to the peptidase A1 family.</text>
</comment>
<protein>
    <recommendedName>
        <fullName evidence="9">Peptidase A1 domain-containing protein</fullName>
    </recommendedName>
</protein>
<dbReference type="CDD" id="cd05472">
    <property type="entry name" value="cnd41_like"/>
    <property type="match status" value="1"/>
</dbReference>
<evidence type="ECO:0000256" key="3">
    <source>
        <dbReference type="ARBA" id="ARBA00022729"/>
    </source>
</evidence>
<dbReference type="Proteomes" id="UP000652761">
    <property type="component" value="Unassembled WGS sequence"/>
</dbReference>